<proteinExistence type="predicted"/>
<feature type="region of interest" description="Disordered" evidence="1">
    <location>
        <begin position="1"/>
        <end position="24"/>
    </location>
</feature>
<dbReference type="Proteomes" id="UP000789901">
    <property type="component" value="Unassembled WGS sequence"/>
</dbReference>
<name>A0ABN7UUN5_GIGMA</name>
<reference evidence="2 3" key="1">
    <citation type="submission" date="2021-06" db="EMBL/GenBank/DDBJ databases">
        <authorList>
            <person name="Kallberg Y."/>
            <person name="Tangrot J."/>
            <person name="Rosling A."/>
        </authorList>
    </citation>
    <scope>NUCLEOTIDE SEQUENCE [LARGE SCALE GENOMIC DNA]</scope>
    <source>
        <strain evidence="2 3">120-4 pot B 10/14</strain>
    </source>
</reference>
<gene>
    <name evidence="2" type="ORF">GMARGA_LOCUS10273</name>
</gene>
<sequence>QSTTELYKRPDKAKHFRKPSATTTSTKETFDAIRALTHVYQEGFYKIIWVKYYNKICKWKNSTGITRAKKRGAKEMRSSQRTNLQELARKKRKPNDKTEPQNSNIWKSLKEKLIKTKKLVCETLSKQIFSFLPSVW</sequence>
<evidence type="ECO:0000313" key="2">
    <source>
        <dbReference type="EMBL" id="CAG8668266.1"/>
    </source>
</evidence>
<dbReference type="EMBL" id="CAJVQB010005704">
    <property type="protein sequence ID" value="CAG8668266.1"/>
    <property type="molecule type" value="Genomic_DNA"/>
</dbReference>
<feature type="non-terminal residue" evidence="2">
    <location>
        <position position="1"/>
    </location>
</feature>
<evidence type="ECO:0000256" key="1">
    <source>
        <dbReference type="SAM" id="MobiDB-lite"/>
    </source>
</evidence>
<feature type="compositionally biased region" description="Basic and acidic residues" evidence="1">
    <location>
        <begin position="1"/>
        <end position="10"/>
    </location>
</feature>
<evidence type="ECO:0000313" key="3">
    <source>
        <dbReference type="Proteomes" id="UP000789901"/>
    </source>
</evidence>
<protein>
    <submittedName>
        <fullName evidence="2">38548_t:CDS:1</fullName>
    </submittedName>
</protein>
<feature type="region of interest" description="Disordered" evidence="1">
    <location>
        <begin position="68"/>
        <end position="103"/>
    </location>
</feature>
<accession>A0ABN7UUN5</accession>
<comment type="caution">
    <text evidence="2">The sequence shown here is derived from an EMBL/GenBank/DDBJ whole genome shotgun (WGS) entry which is preliminary data.</text>
</comment>
<organism evidence="2 3">
    <name type="scientific">Gigaspora margarita</name>
    <dbReference type="NCBI Taxonomy" id="4874"/>
    <lineage>
        <taxon>Eukaryota</taxon>
        <taxon>Fungi</taxon>
        <taxon>Fungi incertae sedis</taxon>
        <taxon>Mucoromycota</taxon>
        <taxon>Glomeromycotina</taxon>
        <taxon>Glomeromycetes</taxon>
        <taxon>Diversisporales</taxon>
        <taxon>Gigasporaceae</taxon>
        <taxon>Gigaspora</taxon>
    </lineage>
</organism>
<keyword evidence="3" id="KW-1185">Reference proteome</keyword>